<dbReference type="AlphaFoldDB" id="A0A8S1EGD0"/>
<proteinExistence type="predicted"/>
<dbReference type="EMBL" id="CADEPM010000002">
    <property type="protein sequence ID" value="CAB3399206.1"/>
    <property type="molecule type" value="Genomic_DNA"/>
</dbReference>
<evidence type="ECO:0000313" key="1">
    <source>
        <dbReference type="EMBL" id="CAB3399206.1"/>
    </source>
</evidence>
<comment type="caution">
    <text evidence="1">The sequence shown here is derived from an EMBL/GenBank/DDBJ whole genome shotgun (WGS) entry which is preliminary data.</text>
</comment>
<accession>A0A8S1EGD0</accession>
<organism evidence="1 2">
    <name type="scientific">Caenorhabditis bovis</name>
    <dbReference type="NCBI Taxonomy" id="2654633"/>
    <lineage>
        <taxon>Eukaryota</taxon>
        <taxon>Metazoa</taxon>
        <taxon>Ecdysozoa</taxon>
        <taxon>Nematoda</taxon>
        <taxon>Chromadorea</taxon>
        <taxon>Rhabditida</taxon>
        <taxon>Rhabditina</taxon>
        <taxon>Rhabditomorpha</taxon>
        <taxon>Rhabditoidea</taxon>
        <taxon>Rhabditidae</taxon>
        <taxon>Peloderinae</taxon>
        <taxon>Caenorhabditis</taxon>
    </lineage>
</organism>
<name>A0A8S1EGD0_9PELO</name>
<reference evidence="1 2" key="1">
    <citation type="submission" date="2020-04" db="EMBL/GenBank/DDBJ databases">
        <authorList>
            <person name="Laetsch R D."/>
            <person name="Stevens L."/>
            <person name="Kumar S."/>
            <person name="Blaxter L. M."/>
        </authorList>
    </citation>
    <scope>NUCLEOTIDE SEQUENCE [LARGE SCALE GENOMIC DNA]</scope>
</reference>
<dbReference type="Proteomes" id="UP000494206">
    <property type="component" value="Unassembled WGS sequence"/>
</dbReference>
<gene>
    <name evidence="1" type="ORF">CBOVIS_LOCUS2367</name>
</gene>
<sequence length="95" mass="11119">MEEWRVSKKLETLKILQEHAFDSNAIREGVEADVLLSPNSTHSLLRFDIRRNEHSRPNSFLEIKNSEPQAVGDAFRDFKYCFGMTFGLYNLELNR</sequence>
<protein>
    <submittedName>
        <fullName evidence="1">Uncharacterized protein</fullName>
    </submittedName>
</protein>
<keyword evidence="2" id="KW-1185">Reference proteome</keyword>
<evidence type="ECO:0000313" key="2">
    <source>
        <dbReference type="Proteomes" id="UP000494206"/>
    </source>
</evidence>